<evidence type="ECO:0000313" key="8">
    <source>
        <dbReference type="EMBL" id="CAF1064835.1"/>
    </source>
</evidence>
<feature type="transmembrane region" description="Helical" evidence="5">
    <location>
        <begin position="265"/>
        <end position="288"/>
    </location>
</feature>
<accession>A0A814LGA7</accession>
<dbReference type="Proteomes" id="UP000663829">
    <property type="component" value="Unassembled WGS sequence"/>
</dbReference>
<protein>
    <submittedName>
        <fullName evidence="8">Uncharacterized protein</fullName>
    </submittedName>
</protein>
<dbReference type="InterPro" id="IPR039421">
    <property type="entry name" value="Type_1_exporter"/>
</dbReference>
<keyword evidence="4 5" id="KW-0472">Membrane</keyword>
<dbReference type="Proteomes" id="UP000681722">
    <property type="component" value="Unassembled WGS sequence"/>
</dbReference>
<evidence type="ECO:0000259" key="6">
    <source>
        <dbReference type="PROSITE" id="PS50893"/>
    </source>
</evidence>
<dbReference type="PANTHER" id="PTHR43394">
    <property type="entry name" value="ATP-DEPENDENT PERMEASE MDL1, MITOCHONDRIAL"/>
    <property type="match status" value="1"/>
</dbReference>
<keyword evidence="3 5" id="KW-1133">Transmembrane helix</keyword>
<dbReference type="InterPro" id="IPR036640">
    <property type="entry name" value="ABC1_TM_sf"/>
</dbReference>
<dbReference type="InterPro" id="IPR027417">
    <property type="entry name" value="P-loop_NTPase"/>
</dbReference>
<evidence type="ECO:0000256" key="3">
    <source>
        <dbReference type="ARBA" id="ARBA00022989"/>
    </source>
</evidence>
<name>A0A814LGA7_9BILA</name>
<dbReference type="InterPro" id="IPR011527">
    <property type="entry name" value="ABC1_TM_dom"/>
</dbReference>
<evidence type="ECO:0000256" key="1">
    <source>
        <dbReference type="ARBA" id="ARBA00004141"/>
    </source>
</evidence>
<dbReference type="GO" id="GO:0090374">
    <property type="term" value="P:oligopeptide export from mitochondrion"/>
    <property type="evidence" value="ECO:0007669"/>
    <property type="project" value="TreeGrafter"/>
</dbReference>
<dbReference type="Gene3D" id="3.40.50.300">
    <property type="entry name" value="P-loop containing nucleotide triphosphate hydrolases"/>
    <property type="match status" value="3"/>
</dbReference>
<evidence type="ECO:0000256" key="4">
    <source>
        <dbReference type="ARBA" id="ARBA00023136"/>
    </source>
</evidence>
<keyword evidence="2 5" id="KW-0812">Transmembrane</keyword>
<proteinExistence type="predicted"/>
<dbReference type="EMBL" id="CAJOBC010004563">
    <property type="protein sequence ID" value="CAF3832694.1"/>
    <property type="molecule type" value="Genomic_DNA"/>
</dbReference>
<dbReference type="GO" id="GO:0016887">
    <property type="term" value="F:ATP hydrolysis activity"/>
    <property type="evidence" value="ECO:0007669"/>
    <property type="project" value="InterPro"/>
</dbReference>
<evidence type="ECO:0000256" key="2">
    <source>
        <dbReference type="ARBA" id="ARBA00022692"/>
    </source>
</evidence>
<dbReference type="OrthoDB" id="6500128at2759"/>
<evidence type="ECO:0000313" key="9">
    <source>
        <dbReference type="EMBL" id="CAF3832694.1"/>
    </source>
</evidence>
<comment type="subcellular location">
    <subcellularLocation>
        <location evidence="1">Membrane</location>
        <topology evidence="1">Multi-pass membrane protein</topology>
    </subcellularLocation>
</comment>
<reference evidence="8" key="1">
    <citation type="submission" date="2021-02" db="EMBL/GenBank/DDBJ databases">
        <authorList>
            <person name="Nowell W R."/>
        </authorList>
    </citation>
    <scope>NUCLEOTIDE SEQUENCE</scope>
</reference>
<organism evidence="8 10">
    <name type="scientific">Didymodactylos carnosus</name>
    <dbReference type="NCBI Taxonomy" id="1234261"/>
    <lineage>
        <taxon>Eukaryota</taxon>
        <taxon>Metazoa</taxon>
        <taxon>Spiralia</taxon>
        <taxon>Gnathifera</taxon>
        <taxon>Rotifera</taxon>
        <taxon>Eurotatoria</taxon>
        <taxon>Bdelloidea</taxon>
        <taxon>Philodinida</taxon>
        <taxon>Philodinidae</taxon>
        <taxon>Didymodactylos</taxon>
    </lineage>
</organism>
<dbReference type="PROSITE" id="PS50893">
    <property type="entry name" value="ABC_TRANSPORTER_2"/>
    <property type="match status" value="1"/>
</dbReference>
<dbReference type="Gene3D" id="1.20.1560.10">
    <property type="entry name" value="ABC transporter type 1, transmembrane domain"/>
    <property type="match status" value="2"/>
</dbReference>
<keyword evidence="10" id="KW-1185">Reference proteome</keyword>
<feature type="domain" description="ABC transporter" evidence="6">
    <location>
        <begin position="23"/>
        <end position="204"/>
    </location>
</feature>
<dbReference type="GO" id="GO:0005743">
    <property type="term" value="C:mitochondrial inner membrane"/>
    <property type="evidence" value="ECO:0007669"/>
    <property type="project" value="TreeGrafter"/>
</dbReference>
<dbReference type="SUPFAM" id="SSF90123">
    <property type="entry name" value="ABC transporter transmembrane region"/>
    <property type="match status" value="1"/>
</dbReference>
<feature type="domain" description="ABC transmembrane type-1" evidence="7">
    <location>
        <begin position="269"/>
        <end position="379"/>
    </location>
</feature>
<dbReference type="SUPFAM" id="SSF52540">
    <property type="entry name" value="P-loop containing nucleoside triphosphate hydrolases"/>
    <property type="match status" value="1"/>
</dbReference>
<feature type="transmembrane region" description="Helical" evidence="5">
    <location>
        <begin position="308"/>
        <end position="330"/>
    </location>
</feature>
<dbReference type="GO" id="GO:0005524">
    <property type="term" value="F:ATP binding"/>
    <property type="evidence" value="ECO:0007669"/>
    <property type="project" value="InterPro"/>
</dbReference>
<evidence type="ECO:0000256" key="5">
    <source>
        <dbReference type="SAM" id="Phobius"/>
    </source>
</evidence>
<dbReference type="AlphaFoldDB" id="A0A814LGA7"/>
<dbReference type="PROSITE" id="PS50929">
    <property type="entry name" value="ABC_TM1F"/>
    <property type="match status" value="1"/>
</dbReference>
<evidence type="ECO:0000259" key="7">
    <source>
        <dbReference type="PROSITE" id="PS50929"/>
    </source>
</evidence>
<dbReference type="GO" id="GO:0015421">
    <property type="term" value="F:ABC-type oligopeptide transporter activity"/>
    <property type="evidence" value="ECO:0007669"/>
    <property type="project" value="TreeGrafter"/>
</dbReference>
<dbReference type="PANTHER" id="PTHR43394:SF1">
    <property type="entry name" value="ATP-BINDING CASSETTE SUB-FAMILY B MEMBER 10, MITOCHONDRIAL"/>
    <property type="match status" value="1"/>
</dbReference>
<dbReference type="EMBL" id="CAJNOQ010004562">
    <property type="protein sequence ID" value="CAF1064835.1"/>
    <property type="molecule type" value="Genomic_DNA"/>
</dbReference>
<dbReference type="Pfam" id="PF00664">
    <property type="entry name" value="ABC_membrane"/>
    <property type="match status" value="1"/>
</dbReference>
<dbReference type="InterPro" id="IPR003439">
    <property type="entry name" value="ABC_transporter-like_ATP-bd"/>
</dbReference>
<comment type="caution">
    <text evidence="8">The sequence shown here is derived from an EMBL/GenBank/DDBJ whole genome shotgun (WGS) entry which is preliminary data.</text>
</comment>
<gene>
    <name evidence="8" type="ORF">GPM918_LOCUS16969</name>
    <name evidence="9" type="ORF">SRO942_LOCUS16970</name>
</gene>
<sequence>MWESPTSKSRGEGDNCASFDGNLEFRNVQFRYPSRKEKEILENLNLKIQSGQSVAFVGYSGCGNGINVRTLNIEAYRKQFGVVQQEPVLFDMSIEENIRLGKLNATDDEVVQAATLANAHDFIMELEDVRALQLMNTYNISEKLVQNALNKAQKGRTTLIIAHRLSTIRNVDKIVVIDKGKIVESGTHDELIEQRDFYYNLTVCQEQIDDTLDVEQVESIRHYSIASSDRSEHENIQDSDNRSEYGKFRNFLLILKIFQLNKPEWLYILMGLVMSFLNGLELPIMGYLGAKLYSILASPNEQTQLKLMTTILVIVAIGGSMSQLFASLAFSKSGRELTLRIRSMSFKSMLRQEIAWHDEEVNNVETLTAQLSSDASALEVSNINQETQWYFVPFLMRSNTMFSL</sequence>
<evidence type="ECO:0000313" key="10">
    <source>
        <dbReference type="Proteomes" id="UP000663829"/>
    </source>
</evidence>